<dbReference type="OrthoDB" id="166375at2759"/>
<protein>
    <submittedName>
        <fullName evidence="1">Uncharacterized protein</fullName>
    </submittedName>
</protein>
<sequence>MESLDGELLSLVEAPRQHKRKHESEKDVVDGLKLHKEGQVYELEHEMILAERAEKNQNGLNRRTLSIVVCDGAASLLPHNIHRSTPTIFGRVLTPESSRDGYKYPFSAPTPKPAADVATPSLEVPFSAPTPRPFQEAASFFCAPTSEPFKASTPLFACSLALQTDLEATLFNLEHCQLSRRLVL</sequence>
<keyword evidence="2" id="KW-1185">Reference proteome</keyword>
<reference evidence="1" key="1">
    <citation type="submission" date="2020-11" db="EMBL/GenBank/DDBJ databases">
        <authorList>
            <consortium name="DOE Joint Genome Institute"/>
            <person name="Ahrendt S."/>
            <person name="Riley R."/>
            <person name="Andreopoulos W."/>
            <person name="Labutti K."/>
            <person name="Pangilinan J."/>
            <person name="Ruiz-Duenas F.J."/>
            <person name="Barrasa J.M."/>
            <person name="Sanchez-Garcia M."/>
            <person name="Camarero S."/>
            <person name="Miyauchi S."/>
            <person name="Serrano A."/>
            <person name="Linde D."/>
            <person name="Babiker R."/>
            <person name="Drula E."/>
            <person name="Ayuso-Fernandez I."/>
            <person name="Pacheco R."/>
            <person name="Padilla G."/>
            <person name="Ferreira P."/>
            <person name="Barriuso J."/>
            <person name="Kellner H."/>
            <person name="Castanera R."/>
            <person name="Alfaro M."/>
            <person name="Ramirez L."/>
            <person name="Pisabarro A.G."/>
            <person name="Kuo A."/>
            <person name="Tritt A."/>
            <person name="Lipzen A."/>
            <person name="He G."/>
            <person name="Yan M."/>
            <person name="Ng V."/>
            <person name="Cullen D."/>
            <person name="Martin F."/>
            <person name="Rosso M.-N."/>
            <person name="Henrissat B."/>
            <person name="Hibbett D."/>
            <person name="Martinez A.T."/>
            <person name="Grigoriev I.V."/>
        </authorList>
    </citation>
    <scope>NUCLEOTIDE SEQUENCE</scope>
    <source>
        <strain evidence="1">AH 40177</strain>
    </source>
</reference>
<dbReference type="AlphaFoldDB" id="A0A9P5U1Y8"/>
<name>A0A9P5U1Y8_9AGAR</name>
<evidence type="ECO:0000313" key="1">
    <source>
        <dbReference type="EMBL" id="KAF9062957.1"/>
    </source>
</evidence>
<organism evidence="1 2">
    <name type="scientific">Rhodocollybia butyracea</name>
    <dbReference type="NCBI Taxonomy" id="206335"/>
    <lineage>
        <taxon>Eukaryota</taxon>
        <taxon>Fungi</taxon>
        <taxon>Dikarya</taxon>
        <taxon>Basidiomycota</taxon>
        <taxon>Agaricomycotina</taxon>
        <taxon>Agaricomycetes</taxon>
        <taxon>Agaricomycetidae</taxon>
        <taxon>Agaricales</taxon>
        <taxon>Marasmiineae</taxon>
        <taxon>Omphalotaceae</taxon>
        <taxon>Rhodocollybia</taxon>
    </lineage>
</organism>
<comment type="caution">
    <text evidence="1">The sequence shown here is derived from an EMBL/GenBank/DDBJ whole genome shotgun (WGS) entry which is preliminary data.</text>
</comment>
<dbReference type="EMBL" id="JADNRY010000157">
    <property type="protein sequence ID" value="KAF9062957.1"/>
    <property type="molecule type" value="Genomic_DNA"/>
</dbReference>
<dbReference type="Proteomes" id="UP000772434">
    <property type="component" value="Unassembled WGS sequence"/>
</dbReference>
<evidence type="ECO:0000313" key="2">
    <source>
        <dbReference type="Proteomes" id="UP000772434"/>
    </source>
</evidence>
<accession>A0A9P5U1Y8</accession>
<gene>
    <name evidence="1" type="ORF">BDP27DRAFT_1427347</name>
</gene>
<proteinExistence type="predicted"/>